<proteinExistence type="predicted"/>
<organism evidence="1 2">
    <name type="scientific">Eumeta variegata</name>
    <name type="common">Bagworm moth</name>
    <name type="synonym">Eumeta japonica</name>
    <dbReference type="NCBI Taxonomy" id="151549"/>
    <lineage>
        <taxon>Eukaryota</taxon>
        <taxon>Metazoa</taxon>
        <taxon>Ecdysozoa</taxon>
        <taxon>Arthropoda</taxon>
        <taxon>Hexapoda</taxon>
        <taxon>Insecta</taxon>
        <taxon>Pterygota</taxon>
        <taxon>Neoptera</taxon>
        <taxon>Endopterygota</taxon>
        <taxon>Lepidoptera</taxon>
        <taxon>Glossata</taxon>
        <taxon>Ditrysia</taxon>
        <taxon>Tineoidea</taxon>
        <taxon>Psychidae</taxon>
        <taxon>Oiketicinae</taxon>
        <taxon>Eumeta</taxon>
    </lineage>
</organism>
<dbReference type="EMBL" id="BGZK01000369">
    <property type="protein sequence ID" value="GBP39711.1"/>
    <property type="molecule type" value="Genomic_DNA"/>
</dbReference>
<protein>
    <submittedName>
        <fullName evidence="1">Uncharacterized protein</fullName>
    </submittedName>
</protein>
<sequence length="107" mass="12102">MYCTFSKNAQSSRERAETEAGTGVVVARHGFPASLTTKQIENIFEFCERVTRSAQREKAVPDIGKVSCLVHNKVHTTGRHISLRNNIAGRTQETKYFPERKIKISHL</sequence>
<evidence type="ECO:0000313" key="2">
    <source>
        <dbReference type="Proteomes" id="UP000299102"/>
    </source>
</evidence>
<dbReference type="Proteomes" id="UP000299102">
    <property type="component" value="Unassembled WGS sequence"/>
</dbReference>
<gene>
    <name evidence="1" type="ORF">EVAR_25535_1</name>
</gene>
<name>A0A4C1VM69_EUMVA</name>
<dbReference type="AlphaFoldDB" id="A0A4C1VM69"/>
<keyword evidence="2" id="KW-1185">Reference proteome</keyword>
<evidence type="ECO:0000313" key="1">
    <source>
        <dbReference type="EMBL" id="GBP39711.1"/>
    </source>
</evidence>
<accession>A0A4C1VM69</accession>
<comment type="caution">
    <text evidence="1">The sequence shown here is derived from an EMBL/GenBank/DDBJ whole genome shotgun (WGS) entry which is preliminary data.</text>
</comment>
<reference evidence="1 2" key="1">
    <citation type="journal article" date="2019" name="Commun. Biol.">
        <title>The bagworm genome reveals a unique fibroin gene that provides high tensile strength.</title>
        <authorList>
            <person name="Kono N."/>
            <person name="Nakamura H."/>
            <person name="Ohtoshi R."/>
            <person name="Tomita M."/>
            <person name="Numata K."/>
            <person name="Arakawa K."/>
        </authorList>
    </citation>
    <scope>NUCLEOTIDE SEQUENCE [LARGE SCALE GENOMIC DNA]</scope>
</reference>